<reference evidence="2 3" key="1">
    <citation type="submission" date="2018-08" db="EMBL/GenBank/DDBJ databases">
        <title>The first complete genome of Treponema rectale (CHPAT), a commensal spirochete of the bovine rectum.</title>
        <authorList>
            <person name="Staton G.J."/>
            <person name="Clegg S.R."/>
            <person name="Carter S.D."/>
            <person name="Radford A.D."/>
            <person name="Darby A."/>
            <person name="Hall N."/>
            <person name="Birtles R.J."/>
            <person name="Evans N.J."/>
        </authorList>
    </citation>
    <scope>NUCLEOTIDE SEQUENCE [LARGE SCALE GENOMIC DNA]</scope>
    <source>
        <strain evidence="2 3">CHPA</strain>
    </source>
</reference>
<evidence type="ECO:0000256" key="1">
    <source>
        <dbReference type="SAM" id="Phobius"/>
    </source>
</evidence>
<keyword evidence="1" id="KW-0812">Transmembrane</keyword>
<dbReference type="AlphaFoldDB" id="A0A7M1XI81"/>
<evidence type="ECO:0000313" key="2">
    <source>
        <dbReference type="EMBL" id="QOS39244.1"/>
    </source>
</evidence>
<sequence length="75" mass="8604">MKLMDRKKLMKLMDKKNLIRLSFISASSTKIKFSKSTTLVSKGSIGVMLFLWLCSVHPVLHFLLLSDIILKTHLQ</sequence>
<keyword evidence="1" id="KW-1133">Transmembrane helix</keyword>
<dbReference type="Proteomes" id="UP000593591">
    <property type="component" value="Chromosome"/>
</dbReference>
<feature type="transmembrane region" description="Helical" evidence="1">
    <location>
        <begin position="44"/>
        <end position="65"/>
    </location>
</feature>
<evidence type="ECO:0000313" key="3">
    <source>
        <dbReference type="Proteomes" id="UP000593591"/>
    </source>
</evidence>
<organism evidence="2 3">
    <name type="scientific">Treponema rectale</name>
    <dbReference type="NCBI Taxonomy" id="744512"/>
    <lineage>
        <taxon>Bacteria</taxon>
        <taxon>Pseudomonadati</taxon>
        <taxon>Spirochaetota</taxon>
        <taxon>Spirochaetia</taxon>
        <taxon>Spirochaetales</taxon>
        <taxon>Treponemataceae</taxon>
        <taxon>Treponema</taxon>
    </lineage>
</organism>
<dbReference type="KEGG" id="trc:DYE49_01750"/>
<protein>
    <submittedName>
        <fullName evidence="2">Uncharacterized protein</fullName>
    </submittedName>
</protein>
<accession>A0A7M1XI81</accession>
<keyword evidence="1" id="KW-0472">Membrane</keyword>
<gene>
    <name evidence="2" type="ORF">DYE49_01750</name>
</gene>
<name>A0A7M1XI81_9SPIR</name>
<dbReference type="EMBL" id="CP031517">
    <property type="protein sequence ID" value="QOS39244.1"/>
    <property type="molecule type" value="Genomic_DNA"/>
</dbReference>
<proteinExistence type="predicted"/>